<reference evidence="2 3" key="1">
    <citation type="submission" date="2024-10" db="EMBL/GenBank/DDBJ databases">
        <title>The Natural Products Discovery Center: Release of the First 8490 Sequenced Strains for Exploring Actinobacteria Biosynthetic Diversity.</title>
        <authorList>
            <person name="Kalkreuter E."/>
            <person name="Kautsar S.A."/>
            <person name="Yang D."/>
            <person name="Bader C.D."/>
            <person name="Teijaro C.N."/>
            <person name="Fluegel L."/>
            <person name="Davis C.M."/>
            <person name="Simpson J.R."/>
            <person name="Lauterbach L."/>
            <person name="Steele A.D."/>
            <person name="Gui C."/>
            <person name="Meng S."/>
            <person name="Li G."/>
            <person name="Viehrig K."/>
            <person name="Ye F."/>
            <person name="Su P."/>
            <person name="Kiefer A.F."/>
            <person name="Nichols A."/>
            <person name="Cepeda A.J."/>
            <person name="Yan W."/>
            <person name="Fan B."/>
            <person name="Jiang Y."/>
            <person name="Adhikari A."/>
            <person name="Zheng C.-J."/>
            <person name="Schuster L."/>
            <person name="Cowan T.M."/>
            <person name="Smanski M.J."/>
            <person name="Chevrette M.G."/>
            <person name="De Carvalho L.P.S."/>
            <person name="Shen B."/>
        </authorList>
    </citation>
    <scope>NUCLEOTIDE SEQUENCE [LARGE SCALE GENOMIC DNA]</scope>
    <source>
        <strain evidence="2 3">NPDC049845</strain>
    </source>
</reference>
<dbReference type="Proteomes" id="UP001612812">
    <property type="component" value="Unassembled WGS sequence"/>
</dbReference>
<feature type="compositionally biased region" description="Basic residues" evidence="1">
    <location>
        <begin position="805"/>
        <end position="820"/>
    </location>
</feature>
<gene>
    <name evidence="2" type="ORF">ACIBP4_02540</name>
</gene>
<evidence type="ECO:0000313" key="2">
    <source>
        <dbReference type="EMBL" id="MFI7261173.1"/>
    </source>
</evidence>
<proteinExistence type="predicted"/>
<keyword evidence="3" id="KW-1185">Reference proteome</keyword>
<accession>A0ABW7ZE82</accession>
<organism evidence="2 3">
    <name type="scientific">Micromonospora maritima</name>
    <dbReference type="NCBI Taxonomy" id="986711"/>
    <lineage>
        <taxon>Bacteria</taxon>
        <taxon>Bacillati</taxon>
        <taxon>Actinomycetota</taxon>
        <taxon>Actinomycetes</taxon>
        <taxon>Micromonosporales</taxon>
        <taxon>Micromonosporaceae</taxon>
        <taxon>Micromonospora</taxon>
    </lineage>
</organism>
<dbReference type="EMBL" id="JBITLE010000001">
    <property type="protein sequence ID" value="MFI7261173.1"/>
    <property type="molecule type" value="Genomic_DNA"/>
</dbReference>
<evidence type="ECO:0000256" key="1">
    <source>
        <dbReference type="SAM" id="MobiDB-lite"/>
    </source>
</evidence>
<name>A0ABW7ZE82_9ACTN</name>
<feature type="region of interest" description="Disordered" evidence="1">
    <location>
        <begin position="792"/>
        <end position="820"/>
    </location>
</feature>
<comment type="caution">
    <text evidence="2">The sequence shown here is derived from an EMBL/GenBank/DDBJ whole genome shotgun (WGS) entry which is preliminary data.</text>
</comment>
<protein>
    <submittedName>
        <fullName evidence="2">Uncharacterized protein</fullName>
    </submittedName>
</protein>
<evidence type="ECO:0000313" key="3">
    <source>
        <dbReference type="Proteomes" id="UP001612812"/>
    </source>
</evidence>
<sequence>MPKNLGAGKRATPQQRRRLLMDGDEGVLKLSEQISRLAGKLEPAERWEDLRHQAISIIRHHVAEIEKLFQGQDEFDIIELTRQHEIPFTLEGYRESQSHGLAAVVDIVALVALARNRRTEEEHPGTPYPNTVIEQICTHARAIVDLAGMLSFTVEGPAADAALTPLAAQLRLAETMIRNRHYLSVGRGLNEGVLGPPSNDKLLALKLGFTYAEILQVSEAITDRYLEAKSVDFDALGRAAKLTSEGFEPYADQIEAARQSFDRLFVHPGLAAAFTVAEIAAASGLAPATVSAVLDAFSVSMPLGESVPLVESFCSGRNPLRAKDLVHDGQGNYLMLQSGIPDDQIRRVVDSHMKALGDSKAWDRYSKQRDAFAEQRAAELMAKALGMPSPQHVGLKYFAPPEGAPDFDLSGSARNPKKSARLVEGDSLFIIDDVAICVEVKAGSITDKARSGNVQRVAQDLRKTIGEATSQAQRLEQLILAHGGLWQANGKWLNLSGVREVRTVVACLDDFGPLAVAADTLVRADLIGGATLPWIVSLHDLEVTTKLLETPELFLLYLRRRTEPQAARLFEAVDELDVLMWFIQGGLYFDPDPDELYRRYPTGPRPTGAARARYRKEAFTTIGTLTDTLDAWMYHEDGITYTAAEKPQRSDNALLLSIIAELRTRRSPGWLRIGADLLNLSEDSQSELAGQITGLIERTKLDKTFHSLAQVLVTPWGYSAIFLGTQPFGNLGARGKLEIYAAVKKHQLRADRALAVLVSEDGAIAWSGYNNLPWSPNEELDRLGSEMGLVPVEQMTRNPPPSARRATRRLNPGKKPSRKK</sequence>
<dbReference type="RefSeq" id="WP_396768371.1">
    <property type="nucleotide sequence ID" value="NZ_JBITLA010000002.1"/>
</dbReference>